<evidence type="ECO:0000256" key="1">
    <source>
        <dbReference type="ARBA" id="ARBA00004185"/>
    </source>
</evidence>
<evidence type="ECO:0000256" key="10">
    <source>
        <dbReference type="SAM" id="Phobius"/>
    </source>
</evidence>
<evidence type="ECO:0000256" key="8">
    <source>
        <dbReference type="ARBA" id="ARBA00023136"/>
    </source>
</evidence>
<evidence type="ECO:0000313" key="12">
    <source>
        <dbReference type="EMBL" id="OSX71412.1"/>
    </source>
</evidence>
<feature type="domain" description="PBS-linker" evidence="11">
    <location>
        <begin position="60"/>
        <end position="245"/>
    </location>
</feature>
<dbReference type="Pfam" id="PF00427">
    <property type="entry name" value="PBS_linker_poly"/>
    <property type="match status" value="1"/>
</dbReference>
<comment type="subcellular location">
    <subcellularLocation>
        <location evidence="1">Plastid</location>
        <location evidence="1">Chloroplast thylakoid membrane</location>
        <topology evidence="1">Peripheral membrane protein</topology>
        <orientation evidence="1">Stromal side</orientation>
    </subcellularLocation>
</comment>
<keyword evidence="8 10" id="KW-0472">Membrane</keyword>
<reference evidence="12 13" key="1">
    <citation type="submission" date="2017-03" db="EMBL/GenBank/DDBJ databases">
        <title>WGS assembly of Porphyra umbilicalis.</title>
        <authorList>
            <person name="Brawley S.H."/>
            <person name="Blouin N.A."/>
            <person name="Ficko-Blean E."/>
            <person name="Wheeler G.L."/>
            <person name="Lohr M."/>
            <person name="Goodson H.V."/>
            <person name="Jenkins J.W."/>
            <person name="Blaby-Haas C.E."/>
            <person name="Helliwell K.E."/>
            <person name="Chan C."/>
            <person name="Marriage T."/>
            <person name="Bhattacharya D."/>
            <person name="Klein A.S."/>
            <person name="Badis Y."/>
            <person name="Brodie J."/>
            <person name="Cao Y."/>
            <person name="Collen J."/>
            <person name="Dittami S.M."/>
            <person name="Gachon C.M."/>
            <person name="Green B.R."/>
            <person name="Karpowicz S."/>
            <person name="Kim J.W."/>
            <person name="Kudahl U."/>
            <person name="Lin S."/>
            <person name="Michel G."/>
            <person name="Mittag M."/>
            <person name="Olson B.J."/>
            <person name="Pangilinan J."/>
            <person name="Peng Y."/>
            <person name="Qiu H."/>
            <person name="Shu S."/>
            <person name="Singer J.T."/>
            <person name="Smith A.G."/>
            <person name="Sprecher B.N."/>
            <person name="Wagner V."/>
            <person name="Wang W."/>
            <person name="Wang Z.-Y."/>
            <person name="Yan J."/>
            <person name="Yarish C."/>
            <person name="Zoeuner-Riek S."/>
            <person name="Zhuang Y."/>
            <person name="Zou Y."/>
            <person name="Lindquist E.A."/>
            <person name="Grimwood J."/>
            <person name="Barry K."/>
            <person name="Rokhsar D.S."/>
            <person name="Schmutz J."/>
            <person name="Stiller J.W."/>
            <person name="Grossman A.R."/>
            <person name="Prochnik S.E."/>
        </authorList>
    </citation>
    <scope>NUCLEOTIDE SEQUENCE [LARGE SCALE GENOMIC DNA]</scope>
    <source>
        <strain evidence="12">4086291</strain>
    </source>
</reference>
<proteinExistence type="inferred from homology"/>
<keyword evidence="6 9" id="KW-0605">Phycobilisome</keyword>
<keyword evidence="4" id="KW-0042">Antenna complex</keyword>
<dbReference type="InterPro" id="IPR038255">
    <property type="entry name" value="PBS_linker_sf"/>
</dbReference>
<keyword evidence="2" id="KW-0150">Chloroplast</keyword>
<feature type="transmembrane region" description="Helical" evidence="10">
    <location>
        <begin position="250"/>
        <end position="269"/>
    </location>
</feature>
<keyword evidence="10" id="KW-1133">Transmembrane helix</keyword>
<dbReference type="Gene3D" id="1.10.3130.20">
    <property type="entry name" value="Phycobilisome linker domain"/>
    <property type="match status" value="1"/>
</dbReference>
<comment type="similarity">
    <text evidence="9">Belongs to the phycobilisome linker protein family.</text>
</comment>
<dbReference type="EMBL" id="KV919137">
    <property type="protein sequence ID" value="OSX71412.1"/>
    <property type="molecule type" value="Genomic_DNA"/>
</dbReference>
<protein>
    <recommendedName>
        <fullName evidence="11">PBS-linker domain-containing protein</fullName>
    </recommendedName>
</protein>
<name>A0A1X6NS39_PORUM</name>
<evidence type="ECO:0000259" key="11">
    <source>
        <dbReference type="PROSITE" id="PS51445"/>
    </source>
</evidence>
<evidence type="ECO:0000256" key="6">
    <source>
        <dbReference type="ARBA" id="ARBA00022738"/>
    </source>
</evidence>
<keyword evidence="3" id="KW-0602">Photosynthesis</keyword>
<dbReference type="GO" id="GO:0030089">
    <property type="term" value="C:phycobilisome"/>
    <property type="evidence" value="ECO:0007669"/>
    <property type="project" value="UniProtKB-UniRule"/>
</dbReference>
<dbReference type="Proteomes" id="UP000218209">
    <property type="component" value="Unassembled WGS sequence"/>
</dbReference>
<organism evidence="12 13">
    <name type="scientific">Porphyra umbilicalis</name>
    <name type="common">Purple laver</name>
    <name type="synonym">Red alga</name>
    <dbReference type="NCBI Taxonomy" id="2786"/>
    <lineage>
        <taxon>Eukaryota</taxon>
        <taxon>Rhodophyta</taxon>
        <taxon>Bangiophyceae</taxon>
        <taxon>Bangiales</taxon>
        <taxon>Bangiaceae</taxon>
        <taxon>Porphyra</taxon>
    </lineage>
</organism>
<evidence type="ECO:0000256" key="3">
    <source>
        <dbReference type="ARBA" id="ARBA00022531"/>
    </source>
</evidence>
<sequence length="275" mass="28348">MAFASSSFVVDSLAVRRETGLASVCRRPTAASKPHTWTTIKAVGSQSFGDGKSARVEPAPVPAAAAKSFVPAVAAYSSASPIGAPIGRAKEADALIRAVYAHMFGQAYLFAADRACLTPAESAFRAGIMTVKDLVRAVAKSPAYTARFLEKQTTFANVEVLTGHLLGRRPAGVDDYRRWARVYDAAGYGAMVNAMMDDGEYDEAFGDATVPHGRVHGLSVTGADAYRRAVTPAGIRLDGAEGGEDDGGGMAAGLAVVGLLAALAIGLALSSGGTH</sequence>
<dbReference type="PANTHER" id="PTHR34011">
    <property type="entry name" value="PHYCOBILISOME 32.1 KDA LINKER POLYPEPTIDE, PHYCOCYANIN-ASSOCIATED, ROD 2-RELATED"/>
    <property type="match status" value="1"/>
</dbReference>
<dbReference type="InterPro" id="IPR001297">
    <property type="entry name" value="PBS_linker_dom"/>
</dbReference>
<evidence type="ECO:0000256" key="4">
    <source>
        <dbReference type="ARBA" id="ARBA00022549"/>
    </source>
</evidence>
<keyword evidence="10" id="KW-0812">Transmembrane</keyword>
<keyword evidence="13" id="KW-1185">Reference proteome</keyword>
<dbReference type="PROSITE" id="PS51445">
    <property type="entry name" value="PBS_LINKER"/>
    <property type="match status" value="1"/>
</dbReference>
<evidence type="ECO:0000256" key="9">
    <source>
        <dbReference type="PROSITE-ProRule" id="PRU00775"/>
    </source>
</evidence>
<accession>A0A1X6NS39</accession>
<dbReference type="AlphaFoldDB" id="A0A1X6NS39"/>
<dbReference type="GO" id="GO:0009535">
    <property type="term" value="C:chloroplast thylakoid membrane"/>
    <property type="evidence" value="ECO:0007669"/>
    <property type="project" value="UniProtKB-SubCell"/>
</dbReference>
<evidence type="ECO:0000313" key="13">
    <source>
        <dbReference type="Proteomes" id="UP000218209"/>
    </source>
</evidence>
<gene>
    <name evidence="12" type="ORF">BU14_0537s0019</name>
</gene>
<keyword evidence="5" id="KW-0934">Plastid</keyword>
<evidence type="ECO:0000256" key="7">
    <source>
        <dbReference type="ARBA" id="ARBA00023078"/>
    </source>
</evidence>
<evidence type="ECO:0000256" key="2">
    <source>
        <dbReference type="ARBA" id="ARBA00022528"/>
    </source>
</evidence>
<dbReference type="GO" id="GO:0015979">
    <property type="term" value="P:photosynthesis"/>
    <property type="evidence" value="ECO:0007669"/>
    <property type="project" value="UniProtKB-KW"/>
</dbReference>
<evidence type="ECO:0000256" key="5">
    <source>
        <dbReference type="ARBA" id="ARBA00022640"/>
    </source>
</evidence>
<keyword evidence="7" id="KW-0793">Thylakoid</keyword>